<comment type="caution">
    <text evidence="1">The sequence shown here is derived from an EMBL/GenBank/DDBJ whole genome shotgun (WGS) entry which is preliminary data.</text>
</comment>
<dbReference type="EMBL" id="SRYA01000018">
    <property type="protein sequence ID" value="TGY96274.1"/>
    <property type="molecule type" value="Genomic_DNA"/>
</dbReference>
<proteinExistence type="predicted"/>
<protein>
    <submittedName>
        <fullName evidence="1">Uncharacterized protein</fullName>
    </submittedName>
</protein>
<name>A0AC61RWN5_9FIRM</name>
<evidence type="ECO:0000313" key="1">
    <source>
        <dbReference type="EMBL" id="TGY96274.1"/>
    </source>
</evidence>
<organism evidence="1 2">
    <name type="scientific">Petralouisia muris</name>
    <dbReference type="NCBI Taxonomy" id="3032872"/>
    <lineage>
        <taxon>Bacteria</taxon>
        <taxon>Bacillati</taxon>
        <taxon>Bacillota</taxon>
        <taxon>Clostridia</taxon>
        <taxon>Lachnospirales</taxon>
        <taxon>Lachnospiraceae</taxon>
        <taxon>Petralouisia</taxon>
    </lineage>
</organism>
<sequence>MADKAYRVVKSDVGVKSDVEGMHEKIRKHRRKILRWTAFIVIAALLTAAGIYIYLQTRTYSEYDVLNSVKREDSPGTQYDIFHGNILKYSSDGASLVNANNKIIWNQTYEMQSPMTDSCENYVVIADRKGDTIYIMDISGPCGEIKTTMPIQRIQVASQGTVAVLMEQEGTGYIQVYDKAGTFLAEGEVHTENSGYPLDLAISNDGKKLAVSLLDVNEGNVKTTVTFFNFDTVGQNEIDNIVSQYSYSDIVVPKVEFLTNDVMVAFGSKQTVIFEGAQKPKVKKEMEVEKEIRSIFYNEAYFGFVFDNENQEQSYQMKIYDLRGAEVLTEEFQMEYEEIGFLENDEIYIRNNLECAIFTLRGIQKFHANFDQNIWKIMSTGRIRDYVFLMDGETQRVRLK</sequence>
<keyword evidence="2" id="KW-1185">Reference proteome</keyword>
<gene>
    <name evidence="1" type="ORF">E5329_10530</name>
</gene>
<evidence type="ECO:0000313" key="2">
    <source>
        <dbReference type="Proteomes" id="UP000304953"/>
    </source>
</evidence>
<dbReference type="Proteomes" id="UP000304953">
    <property type="component" value="Unassembled WGS sequence"/>
</dbReference>
<accession>A0AC61RWN5</accession>
<reference evidence="1" key="1">
    <citation type="submission" date="2019-04" db="EMBL/GenBank/DDBJ databases">
        <title>Microbes associate with the intestines of laboratory mice.</title>
        <authorList>
            <person name="Navarre W."/>
            <person name="Wong E."/>
            <person name="Huang K."/>
            <person name="Tropini C."/>
            <person name="Ng K."/>
            <person name="Yu B."/>
        </authorList>
    </citation>
    <scope>NUCLEOTIDE SEQUENCE</scope>
    <source>
        <strain evidence="1">NM01_1-7b</strain>
    </source>
</reference>